<sequence>MSSELHSLARDAEASETTEQIDVTLEFAIEELGIGELVDNDDLPPVERVTLNPESGTGDEVGVVVECRLAGIDAGSVFQLVAESQHAERLVFDDRSGAEGTEVSLEGRSDGDAPLFDSCLGEGAAFDRLAFDFQSEDDAVLVTLRGLIDGERSALTDFGDDLQQIVFEP</sequence>
<reference evidence="1 2" key="1">
    <citation type="submission" date="2021-06" db="EMBL/GenBank/DDBJ databases">
        <title>New haloarchaea isolates fom saline soil.</title>
        <authorList>
            <person name="Duran-Viseras A."/>
            <person name="Sanchez-Porro C.S."/>
            <person name="Ventosa A."/>
        </authorList>
    </citation>
    <scope>NUCLEOTIDE SEQUENCE [LARGE SCALE GENOMIC DNA]</scope>
    <source>
        <strain evidence="1 2">JCM 183640</strain>
    </source>
</reference>
<proteinExistence type="predicted"/>
<evidence type="ECO:0000313" key="1">
    <source>
        <dbReference type="EMBL" id="MBV0924116.1"/>
    </source>
</evidence>
<dbReference type="EMBL" id="JAHQXF010000001">
    <property type="protein sequence ID" value="MBV0924116.1"/>
    <property type="molecule type" value="Genomic_DNA"/>
</dbReference>
<dbReference type="AlphaFoldDB" id="A0A8J8C366"/>
<name>A0A8J8C366_9EURY</name>
<evidence type="ECO:0000313" key="2">
    <source>
        <dbReference type="Proteomes" id="UP000766550"/>
    </source>
</evidence>
<comment type="caution">
    <text evidence="1">The sequence shown here is derived from an EMBL/GenBank/DDBJ whole genome shotgun (WGS) entry which is preliminary data.</text>
</comment>
<protein>
    <submittedName>
        <fullName evidence="1">Uncharacterized protein</fullName>
    </submittedName>
</protein>
<dbReference type="RefSeq" id="WP_162317193.1">
    <property type="nucleotide sequence ID" value="NZ_JAHQXF010000001.1"/>
</dbReference>
<keyword evidence="2" id="KW-1185">Reference proteome</keyword>
<accession>A0A8J8C366</accession>
<gene>
    <name evidence="1" type="ORF">KTS45_07845</name>
</gene>
<dbReference type="Proteomes" id="UP000766550">
    <property type="component" value="Unassembled WGS sequence"/>
</dbReference>
<organism evidence="1 2">
    <name type="scientific">Haloarcula limicola</name>
    <dbReference type="NCBI Taxonomy" id="1429915"/>
    <lineage>
        <taxon>Archaea</taxon>
        <taxon>Methanobacteriati</taxon>
        <taxon>Methanobacteriota</taxon>
        <taxon>Stenosarchaea group</taxon>
        <taxon>Halobacteria</taxon>
        <taxon>Halobacteriales</taxon>
        <taxon>Haloarculaceae</taxon>
        <taxon>Haloarcula</taxon>
    </lineage>
</organism>